<accession>D9TGM0</accession>
<sequence length="89" mass="10540">MVVVFGIKLFRKYHSTPEKAIWFYISIRNGPWTASRVTITRGRYYDKKYGQQYVVEGYKDRQTGMEVRFFYLKKNKNGLWEVTSTGTGP</sequence>
<keyword evidence="2" id="KW-1185">Reference proteome</keyword>
<name>D9TGM0_CALOO</name>
<dbReference type="RefSeq" id="WP_013291335.1">
    <property type="nucleotide sequence ID" value="NC_014392.1"/>
</dbReference>
<reference evidence="1 2" key="1">
    <citation type="journal article" date="2010" name="J. Bacteriol.">
        <title>Complete genome sequence of the cellulolytic thermophile Caldicellulosiruptor obsidiansis OB47T.</title>
        <authorList>
            <person name="Elkins J.G."/>
            <person name="Lochner A."/>
            <person name="Hamilton-Brehm S.D."/>
            <person name="Davenport K.W."/>
            <person name="Podar M."/>
            <person name="Brown S.D."/>
            <person name="Land M.L."/>
            <person name="Hauser L.J."/>
            <person name="Klingeman D.M."/>
            <person name="Raman B."/>
            <person name="Goodwin L.A."/>
            <person name="Tapia R."/>
            <person name="Meincke L.J."/>
            <person name="Detter J.C."/>
            <person name="Bruce D.C."/>
            <person name="Han C.S."/>
            <person name="Palumbo A.V."/>
            <person name="Cottingham R.W."/>
            <person name="Keller M."/>
            <person name="Graham D.E."/>
        </authorList>
    </citation>
    <scope>NUCLEOTIDE SEQUENCE [LARGE SCALE GENOMIC DNA]</scope>
    <source>
        <strain evidence="2">ATCC BAA-2073 / strain OB47</strain>
    </source>
</reference>
<dbReference type="KEGG" id="cob:COB47_2086"/>
<dbReference type="STRING" id="608506.COB47_2086"/>
<dbReference type="EMBL" id="CP002164">
    <property type="protein sequence ID" value="ADL43340.1"/>
    <property type="molecule type" value="Genomic_DNA"/>
</dbReference>
<evidence type="ECO:0000313" key="1">
    <source>
        <dbReference type="EMBL" id="ADL43340.1"/>
    </source>
</evidence>
<dbReference type="HOGENOM" id="CLU_2178981_0_0_9"/>
<evidence type="ECO:0000313" key="2">
    <source>
        <dbReference type="Proteomes" id="UP000000347"/>
    </source>
</evidence>
<gene>
    <name evidence="1" type="ordered locus">COB47_2086</name>
</gene>
<protein>
    <submittedName>
        <fullName evidence="1">Uncharacterized protein</fullName>
    </submittedName>
</protein>
<dbReference type="AlphaFoldDB" id="D9TGM0"/>
<organism evidence="1 2">
    <name type="scientific">Caldicellulosiruptor obsidiansis (strain ATCC BAA-2073 / JCM 16842 / OB47)</name>
    <dbReference type="NCBI Taxonomy" id="608506"/>
    <lineage>
        <taxon>Bacteria</taxon>
        <taxon>Bacillati</taxon>
        <taxon>Bacillota</taxon>
        <taxon>Bacillota incertae sedis</taxon>
        <taxon>Caldicellulosiruptorales</taxon>
        <taxon>Caldicellulosiruptoraceae</taxon>
        <taxon>Caldicellulosiruptor</taxon>
    </lineage>
</organism>
<proteinExistence type="predicted"/>
<dbReference type="Proteomes" id="UP000000347">
    <property type="component" value="Chromosome"/>
</dbReference>